<dbReference type="AlphaFoldDB" id="A0A382I6U6"/>
<dbReference type="Pfam" id="PF07681">
    <property type="entry name" value="DoxX"/>
    <property type="match status" value="1"/>
</dbReference>
<evidence type="ECO:0000256" key="3">
    <source>
        <dbReference type="ARBA" id="ARBA00022692"/>
    </source>
</evidence>
<reference evidence="7" key="1">
    <citation type="submission" date="2018-05" db="EMBL/GenBank/DDBJ databases">
        <authorList>
            <person name="Lanie J.A."/>
            <person name="Ng W.-L."/>
            <person name="Kazmierczak K.M."/>
            <person name="Andrzejewski T.M."/>
            <person name="Davidsen T.M."/>
            <person name="Wayne K.J."/>
            <person name="Tettelin H."/>
            <person name="Glass J.I."/>
            <person name="Rusch D."/>
            <person name="Podicherti R."/>
            <person name="Tsui H.-C.T."/>
            <person name="Winkler M.E."/>
        </authorList>
    </citation>
    <scope>NUCLEOTIDE SEQUENCE</scope>
</reference>
<evidence type="ECO:0000256" key="2">
    <source>
        <dbReference type="ARBA" id="ARBA00022475"/>
    </source>
</evidence>
<evidence type="ECO:0000256" key="6">
    <source>
        <dbReference type="SAM" id="Phobius"/>
    </source>
</evidence>
<protein>
    <recommendedName>
        <fullName evidence="8">DoxX family protein</fullName>
    </recommendedName>
</protein>
<evidence type="ECO:0000256" key="4">
    <source>
        <dbReference type="ARBA" id="ARBA00022989"/>
    </source>
</evidence>
<name>A0A382I6U6_9ZZZZ</name>
<dbReference type="PANTHER" id="PTHR33452:SF1">
    <property type="entry name" value="INNER MEMBRANE PROTEIN YPHA-RELATED"/>
    <property type="match status" value="1"/>
</dbReference>
<dbReference type="InterPro" id="IPR032808">
    <property type="entry name" value="DoxX"/>
</dbReference>
<dbReference type="InterPro" id="IPR051907">
    <property type="entry name" value="DoxX-like_oxidoreductase"/>
</dbReference>
<feature type="transmembrane region" description="Helical" evidence="6">
    <location>
        <begin position="39"/>
        <end position="59"/>
    </location>
</feature>
<dbReference type="PANTHER" id="PTHR33452">
    <property type="entry name" value="OXIDOREDUCTASE CATD-RELATED"/>
    <property type="match status" value="1"/>
</dbReference>
<evidence type="ECO:0008006" key="8">
    <source>
        <dbReference type="Google" id="ProtNLM"/>
    </source>
</evidence>
<keyword evidence="5 6" id="KW-0472">Membrane</keyword>
<keyword evidence="2" id="KW-1003">Cell membrane</keyword>
<dbReference type="GO" id="GO:0005886">
    <property type="term" value="C:plasma membrane"/>
    <property type="evidence" value="ECO:0007669"/>
    <property type="project" value="UniProtKB-SubCell"/>
</dbReference>
<organism evidence="7">
    <name type="scientific">marine metagenome</name>
    <dbReference type="NCBI Taxonomy" id="408172"/>
    <lineage>
        <taxon>unclassified sequences</taxon>
        <taxon>metagenomes</taxon>
        <taxon>ecological metagenomes</taxon>
    </lineage>
</organism>
<evidence type="ECO:0000256" key="5">
    <source>
        <dbReference type="ARBA" id="ARBA00023136"/>
    </source>
</evidence>
<evidence type="ECO:0000313" key="7">
    <source>
        <dbReference type="EMBL" id="SVB94947.1"/>
    </source>
</evidence>
<proteinExistence type="predicted"/>
<sequence length="129" mass="14529">MRVIDVLGRIFLSTLFLIEGTNKIFNYEGTIQYMENFGVPGYLAIPAIILEILFPLLLIIGYQTKIAALVMAIFTIVVAIIFHTNFDDHMQFITFFKDIAIAGGFIIIFVNGPGRFSLDYKLKSNKTNA</sequence>
<keyword evidence="4 6" id="KW-1133">Transmembrane helix</keyword>
<feature type="transmembrane region" description="Helical" evidence="6">
    <location>
        <begin position="66"/>
        <end position="86"/>
    </location>
</feature>
<comment type="subcellular location">
    <subcellularLocation>
        <location evidence="1">Cell membrane</location>
        <topology evidence="1">Multi-pass membrane protein</topology>
    </subcellularLocation>
</comment>
<accession>A0A382I6U6</accession>
<feature type="transmembrane region" description="Helical" evidence="6">
    <location>
        <begin position="92"/>
        <end position="112"/>
    </location>
</feature>
<keyword evidence="3 6" id="KW-0812">Transmembrane</keyword>
<gene>
    <name evidence="7" type="ORF">METZ01_LOCUS247801</name>
</gene>
<evidence type="ECO:0000256" key="1">
    <source>
        <dbReference type="ARBA" id="ARBA00004651"/>
    </source>
</evidence>
<dbReference type="EMBL" id="UINC01065365">
    <property type="protein sequence ID" value="SVB94947.1"/>
    <property type="molecule type" value="Genomic_DNA"/>
</dbReference>